<feature type="region of interest" description="Disordered" evidence="7">
    <location>
        <begin position="1"/>
        <end position="123"/>
    </location>
</feature>
<dbReference type="InterPro" id="IPR000679">
    <property type="entry name" value="Znf_GATA"/>
</dbReference>
<dbReference type="Pfam" id="PF00320">
    <property type="entry name" value="GATA"/>
    <property type="match status" value="1"/>
</dbReference>
<feature type="compositionally biased region" description="Low complexity" evidence="7">
    <location>
        <begin position="495"/>
        <end position="504"/>
    </location>
</feature>
<keyword evidence="5" id="KW-0539">Nucleus</keyword>
<accession>A0A7H9B9S6</accession>
<dbReference type="PROSITE" id="PS50114">
    <property type="entry name" value="GATA_ZN_FINGER_2"/>
    <property type="match status" value="1"/>
</dbReference>
<feature type="region of interest" description="Disordered" evidence="7">
    <location>
        <begin position="169"/>
        <end position="262"/>
    </location>
</feature>
<feature type="compositionally biased region" description="Basic residues" evidence="7">
    <location>
        <begin position="176"/>
        <end position="185"/>
    </location>
</feature>
<dbReference type="PRINTS" id="PR00619">
    <property type="entry name" value="GATAZNFINGER"/>
</dbReference>
<evidence type="ECO:0000256" key="6">
    <source>
        <dbReference type="PROSITE-ProRule" id="PRU00094"/>
    </source>
</evidence>
<name>A0A7H9B9S6_ZYGMR</name>
<dbReference type="GeneID" id="59238561"/>
<feature type="region of interest" description="Disordered" evidence="7">
    <location>
        <begin position="415"/>
        <end position="530"/>
    </location>
</feature>
<dbReference type="FunFam" id="3.30.50.10:FF:000007">
    <property type="entry name" value="Nitrogen regulatory AreA, N-terminal"/>
    <property type="match status" value="1"/>
</dbReference>
<proteinExistence type="predicted"/>
<keyword evidence="2" id="KW-0479">Metal-binding</keyword>
<dbReference type="RefSeq" id="XP_037146484.1">
    <property type="nucleotide sequence ID" value="XM_037290589.1"/>
</dbReference>
<evidence type="ECO:0000256" key="4">
    <source>
        <dbReference type="ARBA" id="ARBA00022833"/>
    </source>
</evidence>
<dbReference type="GO" id="GO:0000981">
    <property type="term" value="F:DNA-binding transcription factor activity, RNA polymerase II-specific"/>
    <property type="evidence" value="ECO:0007669"/>
    <property type="project" value="TreeGrafter"/>
</dbReference>
<feature type="compositionally biased region" description="Polar residues" evidence="7">
    <location>
        <begin position="425"/>
        <end position="442"/>
    </location>
</feature>
<evidence type="ECO:0000313" key="9">
    <source>
        <dbReference type="EMBL" id="QLG74759.1"/>
    </source>
</evidence>
<feature type="compositionally biased region" description="Low complexity" evidence="7">
    <location>
        <begin position="415"/>
        <end position="424"/>
    </location>
</feature>
<feature type="compositionally biased region" description="Low complexity" evidence="7">
    <location>
        <begin position="41"/>
        <end position="53"/>
    </location>
</feature>
<keyword evidence="4" id="KW-0862">Zinc</keyword>
<feature type="compositionally biased region" description="Low complexity" evidence="7">
    <location>
        <begin position="91"/>
        <end position="115"/>
    </location>
</feature>
<sequence>MTESTTSMISSLTERLEGKDARNSHDKSSLRSGLGYGSKNGNGNSNGTNSSSSNGGGSNGNANGNGSRPGEIFYPYNGKQNVTLSSSTQQSPNGASSGSEASGGDNSSSTSSPNSVLLNMKQGGNTGPVCKNCFTVTTPLWRRDENGAVLCNACGLFLKLHGRPRPISLKTDVIKSRNRKGTHNHHNNDPGHLHSNTPSSPRIVEGHKRSHSDDKKRKKINNVEKSSKTVYGNGNVQANNDGSGNGIVNGEGSGAENNDGNGLRIKRAKINDGNQLSSSESKDIRSAATTLEILMSSDSSKPELKPKAHSGGSAVKNEYMSSVTMSPSASQAASATQLPHLSCLLGDVNPGQSNSGVNTNANQSPHLNANSARNVSLNSSSMNDRFGSPPMAPQNAPIAKQVSYHVTSINDVLNENNTNNASLNQRNSPSATSPNTFPNAALTTHSSTSSLVRDTSIPQRYVSPPPPVTSLPTPIQSTLHQPLQQQPQPQPQPQPQSQLQQQLQHFSNDHHNKSSSKSENVETPLSETLRSEEEVIKLKTRISELELVTDLYKRHIFELDERCKTLHTEIQALKH</sequence>
<dbReference type="KEGG" id="zmk:HG535_0H00850"/>
<feature type="compositionally biased region" description="Basic and acidic residues" evidence="7">
    <location>
        <begin position="14"/>
        <end position="29"/>
    </location>
</feature>
<comment type="subcellular location">
    <subcellularLocation>
        <location evidence="1">Nucleus</location>
    </subcellularLocation>
</comment>
<feature type="domain" description="GATA-type" evidence="8">
    <location>
        <begin position="124"/>
        <end position="177"/>
    </location>
</feature>
<dbReference type="GO" id="GO:0000978">
    <property type="term" value="F:RNA polymerase II cis-regulatory region sequence-specific DNA binding"/>
    <property type="evidence" value="ECO:0007669"/>
    <property type="project" value="TreeGrafter"/>
</dbReference>
<keyword evidence="10" id="KW-1185">Reference proteome</keyword>
<dbReference type="SUPFAM" id="SSF57716">
    <property type="entry name" value="Glucocorticoid receptor-like (DNA-binding domain)"/>
    <property type="match status" value="1"/>
</dbReference>
<dbReference type="OrthoDB" id="515401at2759"/>
<evidence type="ECO:0000256" key="2">
    <source>
        <dbReference type="ARBA" id="ARBA00022723"/>
    </source>
</evidence>
<dbReference type="CDD" id="cd00202">
    <property type="entry name" value="ZnF_GATA"/>
    <property type="match status" value="1"/>
</dbReference>
<dbReference type="InterPro" id="IPR039355">
    <property type="entry name" value="Transcription_factor_GATA"/>
</dbReference>
<feature type="compositionally biased region" description="Polar residues" evidence="7">
    <location>
        <begin position="1"/>
        <end position="13"/>
    </location>
</feature>
<dbReference type="PROSITE" id="PS00344">
    <property type="entry name" value="GATA_ZN_FINGER_1"/>
    <property type="match status" value="1"/>
</dbReference>
<keyword evidence="3 6" id="KW-0863">Zinc-finger</keyword>
<evidence type="ECO:0000313" key="10">
    <source>
        <dbReference type="Proteomes" id="UP000509704"/>
    </source>
</evidence>
<feature type="compositionally biased region" description="Polar residues" evidence="7">
    <location>
        <begin position="228"/>
        <end position="242"/>
    </location>
</feature>
<gene>
    <name evidence="9" type="ORF">HG535_0H00850</name>
</gene>
<dbReference type="Gene3D" id="3.30.50.10">
    <property type="entry name" value="Erythroid Transcription Factor GATA-1, subunit A"/>
    <property type="match status" value="1"/>
</dbReference>
<dbReference type="EMBL" id="CP058611">
    <property type="protein sequence ID" value="QLG74759.1"/>
    <property type="molecule type" value="Genomic_DNA"/>
</dbReference>
<dbReference type="Proteomes" id="UP000509704">
    <property type="component" value="Chromosome 8"/>
</dbReference>
<dbReference type="GO" id="GO:0008270">
    <property type="term" value="F:zinc ion binding"/>
    <property type="evidence" value="ECO:0007669"/>
    <property type="project" value="UniProtKB-KW"/>
</dbReference>
<dbReference type="AlphaFoldDB" id="A0A7H9B9S6"/>
<feature type="compositionally biased region" description="Polar residues" evidence="7">
    <location>
        <begin position="78"/>
        <end position="90"/>
    </location>
</feature>
<organism evidence="9 10">
    <name type="scientific">Zygotorulaspora mrakii</name>
    <name type="common">Zygosaccharomyces mrakii</name>
    <dbReference type="NCBI Taxonomy" id="42260"/>
    <lineage>
        <taxon>Eukaryota</taxon>
        <taxon>Fungi</taxon>
        <taxon>Dikarya</taxon>
        <taxon>Ascomycota</taxon>
        <taxon>Saccharomycotina</taxon>
        <taxon>Saccharomycetes</taxon>
        <taxon>Saccharomycetales</taxon>
        <taxon>Saccharomycetaceae</taxon>
        <taxon>Zygotorulaspora</taxon>
    </lineage>
</organism>
<evidence type="ECO:0000259" key="8">
    <source>
        <dbReference type="PROSITE" id="PS50114"/>
    </source>
</evidence>
<dbReference type="PANTHER" id="PTHR10071">
    <property type="entry name" value="TRANSCRIPTION FACTOR GATA FAMILY MEMBER"/>
    <property type="match status" value="1"/>
</dbReference>
<evidence type="ECO:0000256" key="7">
    <source>
        <dbReference type="SAM" id="MobiDB-lite"/>
    </source>
</evidence>
<reference evidence="9 10" key="1">
    <citation type="submission" date="2020-07" db="EMBL/GenBank/DDBJ databases">
        <title>The yeast mating-type switching endonuclease HO is a domesticated member of an unorthodox homing genetic element family.</title>
        <authorList>
            <person name="Coughlan A.Y."/>
            <person name="Lombardi L."/>
            <person name="Braun-Galleani S."/>
            <person name="Martos A.R."/>
            <person name="Galeote V."/>
            <person name="Bigey F."/>
            <person name="Dequin S."/>
            <person name="Byrne K.P."/>
            <person name="Wolfe K.H."/>
        </authorList>
    </citation>
    <scope>NUCLEOTIDE SEQUENCE [LARGE SCALE GENOMIC DNA]</scope>
    <source>
        <strain evidence="9 10">NRRL Y-6702</strain>
    </source>
</reference>
<evidence type="ECO:0000256" key="3">
    <source>
        <dbReference type="ARBA" id="ARBA00022771"/>
    </source>
</evidence>
<feature type="compositionally biased region" description="Gly residues" evidence="7">
    <location>
        <begin position="243"/>
        <end position="253"/>
    </location>
</feature>
<evidence type="ECO:0000256" key="5">
    <source>
        <dbReference type="ARBA" id="ARBA00023242"/>
    </source>
</evidence>
<dbReference type="PANTHER" id="PTHR10071:SF281">
    <property type="entry name" value="BOX A-BINDING FACTOR-RELATED"/>
    <property type="match status" value="1"/>
</dbReference>
<dbReference type="GO" id="GO:0005634">
    <property type="term" value="C:nucleus"/>
    <property type="evidence" value="ECO:0007669"/>
    <property type="project" value="UniProtKB-SubCell"/>
</dbReference>
<dbReference type="GO" id="GO:0000122">
    <property type="term" value="P:negative regulation of transcription by RNA polymerase II"/>
    <property type="evidence" value="ECO:0007669"/>
    <property type="project" value="TreeGrafter"/>
</dbReference>
<evidence type="ECO:0000256" key="1">
    <source>
        <dbReference type="ARBA" id="ARBA00004123"/>
    </source>
</evidence>
<dbReference type="SMART" id="SM00401">
    <property type="entry name" value="ZnF_GATA"/>
    <property type="match status" value="1"/>
</dbReference>
<dbReference type="GO" id="GO:0045944">
    <property type="term" value="P:positive regulation of transcription by RNA polymerase II"/>
    <property type="evidence" value="ECO:0007669"/>
    <property type="project" value="TreeGrafter"/>
</dbReference>
<feature type="compositionally biased region" description="Polar residues" evidence="7">
    <location>
        <begin position="350"/>
        <end position="371"/>
    </location>
</feature>
<feature type="compositionally biased region" description="Basic and acidic residues" evidence="7">
    <location>
        <begin position="204"/>
        <end position="227"/>
    </location>
</feature>
<dbReference type="InterPro" id="IPR013088">
    <property type="entry name" value="Znf_NHR/GATA"/>
</dbReference>
<feature type="region of interest" description="Disordered" evidence="7">
    <location>
        <begin position="346"/>
        <end position="371"/>
    </location>
</feature>
<protein>
    <recommendedName>
        <fullName evidence="8">GATA-type domain-containing protein</fullName>
    </recommendedName>
</protein>